<feature type="region of interest" description="Disordered" evidence="1">
    <location>
        <begin position="1"/>
        <end position="23"/>
    </location>
</feature>
<feature type="compositionally biased region" description="Low complexity" evidence="1">
    <location>
        <begin position="235"/>
        <end position="244"/>
    </location>
</feature>
<protein>
    <submittedName>
        <fullName evidence="3">Uncharacterized protein</fullName>
    </submittedName>
</protein>
<evidence type="ECO:0000313" key="4">
    <source>
        <dbReference type="Proteomes" id="UP000321534"/>
    </source>
</evidence>
<evidence type="ECO:0000256" key="2">
    <source>
        <dbReference type="SAM" id="Phobius"/>
    </source>
</evidence>
<name>A0A512CVI8_9MICO</name>
<keyword evidence="4" id="KW-1185">Reference proteome</keyword>
<feature type="compositionally biased region" description="Basic and acidic residues" evidence="1">
    <location>
        <begin position="9"/>
        <end position="18"/>
    </location>
</feature>
<keyword evidence="2" id="KW-0472">Membrane</keyword>
<keyword evidence="2" id="KW-0812">Transmembrane</keyword>
<feature type="transmembrane region" description="Helical" evidence="2">
    <location>
        <begin position="83"/>
        <end position="103"/>
    </location>
</feature>
<organism evidence="3 4">
    <name type="scientific">Terrabacter aerolatus</name>
    <dbReference type="NCBI Taxonomy" id="422442"/>
    <lineage>
        <taxon>Bacteria</taxon>
        <taxon>Bacillati</taxon>
        <taxon>Actinomycetota</taxon>
        <taxon>Actinomycetes</taxon>
        <taxon>Micrococcales</taxon>
        <taxon>Intrasporangiaceae</taxon>
        <taxon>Terrabacter</taxon>
    </lineage>
</organism>
<evidence type="ECO:0000313" key="3">
    <source>
        <dbReference type="EMBL" id="GEO28213.1"/>
    </source>
</evidence>
<dbReference type="EMBL" id="BJYX01000001">
    <property type="protein sequence ID" value="GEO28213.1"/>
    <property type="molecule type" value="Genomic_DNA"/>
</dbReference>
<evidence type="ECO:0000256" key="1">
    <source>
        <dbReference type="SAM" id="MobiDB-lite"/>
    </source>
</evidence>
<feature type="transmembrane region" description="Helical" evidence="2">
    <location>
        <begin position="161"/>
        <end position="188"/>
    </location>
</feature>
<feature type="transmembrane region" description="Helical" evidence="2">
    <location>
        <begin position="194"/>
        <end position="216"/>
    </location>
</feature>
<dbReference type="AlphaFoldDB" id="A0A512CVI8"/>
<dbReference type="RefSeq" id="WP_186814976.1">
    <property type="nucleotide sequence ID" value="NZ_BAAARO010000025.1"/>
</dbReference>
<gene>
    <name evidence="3" type="ORF">TAE01_00230</name>
</gene>
<sequence length="252" mass="26386">MDVEGSDDPTSRSDHERASPSLRDAAAPGLPVFLSTEHWSLLGTRSLTWSEVMSRITIHLTVVSAFLVVLALTAQATGFGTPFRVMAIGFASAALLMGVLTAIRVNTASREDVDLIRAMNRLRHAYVELAPELEPYLTASIHDDGAGTMQTYALGRRRNTVLHVAGSTSMFLMVVNAIVAGTLGALVADAAGGGTVVVVTSGVVAALSYAVGHLAVGRRVFGPQRIDVRFPSPGPTGSPASTEPPRSPEPTG</sequence>
<accession>A0A512CVI8</accession>
<dbReference type="Proteomes" id="UP000321534">
    <property type="component" value="Unassembled WGS sequence"/>
</dbReference>
<feature type="transmembrane region" description="Helical" evidence="2">
    <location>
        <begin position="56"/>
        <end position="77"/>
    </location>
</feature>
<keyword evidence="2" id="KW-1133">Transmembrane helix</keyword>
<reference evidence="3 4" key="1">
    <citation type="submission" date="2019-07" db="EMBL/GenBank/DDBJ databases">
        <title>Whole genome shotgun sequence of Terrabacter aerolatus NBRC 106305.</title>
        <authorList>
            <person name="Hosoyama A."/>
            <person name="Uohara A."/>
            <person name="Ohji S."/>
            <person name="Ichikawa N."/>
        </authorList>
    </citation>
    <scope>NUCLEOTIDE SEQUENCE [LARGE SCALE GENOMIC DNA]</scope>
    <source>
        <strain evidence="3 4">NBRC 106305</strain>
    </source>
</reference>
<comment type="caution">
    <text evidence="3">The sequence shown here is derived from an EMBL/GenBank/DDBJ whole genome shotgun (WGS) entry which is preliminary data.</text>
</comment>
<proteinExistence type="predicted"/>
<feature type="region of interest" description="Disordered" evidence="1">
    <location>
        <begin position="227"/>
        <end position="252"/>
    </location>
</feature>